<comment type="subcellular location">
    <subcellularLocation>
        <location evidence="1">Cell membrane</location>
        <topology evidence="1">Multi-pass membrane protein</topology>
    </subcellularLocation>
</comment>
<feature type="transmembrane region" description="Helical" evidence="7">
    <location>
        <begin position="137"/>
        <end position="156"/>
    </location>
</feature>
<feature type="transmembrane region" description="Helical" evidence="7">
    <location>
        <begin position="241"/>
        <end position="263"/>
    </location>
</feature>
<dbReference type="InterPro" id="IPR011527">
    <property type="entry name" value="ABC1_TM_dom"/>
</dbReference>
<dbReference type="GO" id="GO:0005886">
    <property type="term" value="C:plasma membrane"/>
    <property type="evidence" value="ECO:0007669"/>
    <property type="project" value="UniProtKB-SubCell"/>
</dbReference>
<dbReference type="CDD" id="cd07346">
    <property type="entry name" value="ABC_6TM_exporters"/>
    <property type="match status" value="1"/>
</dbReference>
<keyword evidence="6 7" id="KW-0472">Membrane</keyword>
<evidence type="ECO:0000256" key="4">
    <source>
        <dbReference type="ARBA" id="ARBA00022840"/>
    </source>
</evidence>
<dbReference type="InterPro" id="IPR027417">
    <property type="entry name" value="P-loop_NTPase"/>
</dbReference>
<dbReference type="GO" id="GO:0005524">
    <property type="term" value="F:ATP binding"/>
    <property type="evidence" value="ECO:0007669"/>
    <property type="project" value="UniProtKB-KW"/>
</dbReference>
<dbReference type="SUPFAM" id="SSF90123">
    <property type="entry name" value="ABC transporter transmembrane region"/>
    <property type="match status" value="1"/>
</dbReference>
<dbReference type="GO" id="GO:0034040">
    <property type="term" value="F:ATPase-coupled lipid transmembrane transporter activity"/>
    <property type="evidence" value="ECO:0007669"/>
    <property type="project" value="TreeGrafter"/>
</dbReference>
<feature type="transmembrane region" description="Helical" evidence="7">
    <location>
        <begin position="20"/>
        <end position="38"/>
    </location>
</feature>
<sequence>MKKILKETKWLLSQVKPVKFNLILIILIGSVSSILNVYRAVVSKSLIDSATLGNKELIIKWIIIFAMLLCSDIAFSTLNSILTTYCSGKISNNTQSTLYQHVTYSEWIEHSKHHSVNLLTKITNDVGTVSSVLTDTLPSMISFFVMLITAFATLLFLEPTMAILSIIIFPVCIFIGKFYGQRQKKVYIDIQDQEVKYRTFIQETLQNITIVKSFTQEKNNMLSLKNLQNKKLKLLLKRSKINAFSNTFIQIGAWGGYFAVFYWGAMNLSKGTDAFGTLTALLQLFGNIQGPFIMFAYSLPQIINSYGATERLMDIEKMTLEDTTIENLFKIDKPMNMEFKNVSFKYKENLPILKNVSFKINQGDIVALVGTSGEGKTTLIRLLLSFIHATDGELLINQNGEKLNVNRDFRHMISYVPQGNTLFSGSIEDNISYGINPVSFSEIYEAAKQACALDFIENLEDKFSSEIGERGVGLSEGQVQRIAIARALIRKKPVLILDEATSALDGDTEMKLLQSIKNLKNKPTCLIITHRPSALDICNKILTLKDGILSVSYNTKVSEEFQESEVAVETV</sequence>
<dbReference type="RefSeq" id="WP_073339802.1">
    <property type="nucleotide sequence ID" value="NZ_FQXM01000024.1"/>
</dbReference>
<evidence type="ECO:0000256" key="7">
    <source>
        <dbReference type="SAM" id="Phobius"/>
    </source>
</evidence>
<feature type="domain" description="ABC transporter" evidence="8">
    <location>
        <begin position="337"/>
        <end position="571"/>
    </location>
</feature>
<evidence type="ECO:0000259" key="8">
    <source>
        <dbReference type="PROSITE" id="PS50893"/>
    </source>
</evidence>
<dbReference type="STRING" id="1121316.SAMN02745207_03379"/>
<feature type="transmembrane region" description="Helical" evidence="7">
    <location>
        <begin position="58"/>
        <end position="82"/>
    </location>
</feature>
<feature type="transmembrane region" description="Helical" evidence="7">
    <location>
        <begin position="162"/>
        <end position="180"/>
    </location>
</feature>
<dbReference type="InterPro" id="IPR003593">
    <property type="entry name" value="AAA+_ATPase"/>
</dbReference>
<dbReference type="GO" id="GO:0140359">
    <property type="term" value="F:ABC-type transporter activity"/>
    <property type="evidence" value="ECO:0007669"/>
    <property type="project" value="InterPro"/>
</dbReference>
<dbReference type="PANTHER" id="PTHR24221">
    <property type="entry name" value="ATP-BINDING CASSETTE SUB-FAMILY B"/>
    <property type="match status" value="1"/>
</dbReference>
<evidence type="ECO:0000256" key="2">
    <source>
        <dbReference type="ARBA" id="ARBA00022692"/>
    </source>
</evidence>
<evidence type="ECO:0000256" key="3">
    <source>
        <dbReference type="ARBA" id="ARBA00022741"/>
    </source>
</evidence>
<protein>
    <submittedName>
        <fullName evidence="10">ATP-binding cassette, subfamily C</fullName>
    </submittedName>
</protein>
<evidence type="ECO:0000256" key="5">
    <source>
        <dbReference type="ARBA" id="ARBA00022989"/>
    </source>
</evidence>
<dbReference type="InterPro" id="IPR003439">
    <property type="entry name" value="ABC_transporter-like_ATP-bd"/>
</dbReference>
<dbReference type="PROSITE" id="PS50929">
    <property type="entry name" value="ABC_TM1F"/>
    <property type="match status" value="1"/>
</dbReference>
<evidence type="ECO:0000313" key="10">
    <source>
        <dbReference type="EMBL" id="SHH95277.1"/>
    </source>
</evidence>
<dbReference type="EMBL" id="FQXM01000024">
    <property type="protein sequence ID" value="SHH95277.1"/>
    <property type="molecule type" value="Genomic_DNA"/>
</dbReference>
<dbReference type="PROSITE" id="PS50893">
    <property type="entry name" value="ABC_TRANSPORTER_2"/>
    <property type="match status" value="1"/>
</dbReference>
<dbReference type="SUPFAM" id="SSF52540">
    <property type="entry name" value="P-loop containing nucleoside triphosphate hydrolases"/>
    <property type="match status" value="1"/>
</dbReference>
<dbReference type="PANTHER" id="PTHR24221:SF654">
    <property type="entry name" value="ATP-BINDING CASSETTE SUB-FAMILY B MEMBER 6"/>
    <property type="match status" value="1"/>
</dbReference>
<gene>
    <name evidence="10" type="ORF">SAMN02745207_03379</name>
</gene>
<dbReference type="GO" id="GO:0016887">
    <property type="term" value="F:ATP hydrolysis activity"/>
    <property type="evidence" value="ECO:0007669"/>
    <property type="project" value="InterPro"/>
</dbReference>
<name>A0A1M5X624_9CLOT</name>
<evidence type="ECO:0000256" key="6">
    <source>
        <dbReference type="ARBA" id="ARBA00023136"/>
    </source>
</evidence>
<dbReference type="Pfam" id="PF00664">
    <property type="entry name" value="ABC_membrane"/>
    <property type="match status" value="1"/>
</dbReference>
<keyword evidence="3" id="KW-0547">Nucleotide-binding</keyword>
<accession>A0A1M5X624</accession>
<proteinExistence type="predicted"/>
<feature type="domain" description="ABC transmembrane type-1" evidence="9">
    <location>
        <begin position="23"/>
        <end position="304"/>
    </location>
</feature>
<keyword evidence="2 7" id="KW-0812">Transmembrane</keyword>
<dbReference type="Gene3D" id="3.40.50.300">
    <property type="entry name" value="P-loop containing nucleotide triphosphate hydrolases"/>
    <property type="match status" value="1"/>
</dbReference>
<keyword evidence="5 7" id="KW-1133">Transmembrane helix</keyword>
<dbReference type="InterPro" id="IPR036640">
    <property type="entry name" value="ABC1_TM_sf"/>
</dbReference>
<keyword evidence="11" id="KW-1185">Reference proteome</keyword>
<dbReference type="Gene3D" id="1.20.1560.10">
    <property type="entry name" value="ABC transporter type 1, transmembrane domain"/>
    <property type="match status" value="1"/>
</dbReference>
<evidence type="ECO:0000256" key="1">
    <source>
        <dbReference type="ARBA" id="ARBA00004651"/>
    </source>
</evidence>
<reference evidence="10 11" key="1">
    <citation type="submission" date="2016-11" db="EMBL/GenBank/DDBJ databases">
        <authorList>
            <person name="Jaros S."/>
            <person name="Januszkiewicz K."/>
            <person name="Wedrychowicz H."/>
        </authorList>
    </citation>
    <scope>NUCLEOTIDE SEQUENCE [LARGE SCALE GENOMIC DNA]</scope>
    <source>
        <strain evidence="10 11">DSM 8605</strain>
    </source>
</reference>
<evidence type="ECO:0000259" key="9">
    <source>
        <dbReference type="PROSITE" id="PS50929"/>
    </source>
</evidence>
<dbReference type="Pfam" id="PF00005">
    <property type="entry name" value="ABC_tran"/>
    <property type="match status" value="1"/>
</dbReference>
<dbReference type="SMART" id="SM00382">
    <property type="entry name" value="AAA"/>
    <property type="match status" value="1"/>
</dbReference>
<dbReference type="InterPro" id="IPR039421">
    <property type="entry name" value="Type_1_exporter"/>
</dbReference>
<keyword evidence="4 10" id="KW-0067">ATP-binding</keyword>
<evidence type="ECO:0000313" key="11">
    <source>
        <dbReference type="Proteomes" id="UP000184447"/>
    </source>
</evidence>
<dbReference type="OrthoDB" id="9762778at2"/>
<dbReference type="AlphaFoldDB" id="A0A1M5X624"/>
<dbReference type="Proteomes" id="UP000184447">
    <property type="component" value="Unassembled WGS sequence"/>
</dbReference>
<organism evidence="10 11">
    <name type="scientific">Clostridium grantii DSM 8605</name>
    <dbReference type="NCBI Taxonomy" id="1121316"/>
    <lineage>
        <taxon>Bacteria</taxon>
        <taxon>Bacillati</taxon>
        <taxon>Bacillota</taxon>
        <taxon>Clostridia</taxon>
        <taxon>Eubacteriales</taxon>
        <taxon>Clostridiaceae</taxon>
        <taxon>Clostridium</taxon>
    </lineage>
</organism>